<dbReference type="STRING" id="1509407.A0A0L1JJ35"/>
<sequence length="340" mass="37785">MHSLEADPAAALASFSQLCTEQGLLKRPSELGESDVVDGINDDTALLRFLQARAMKPHDALKQFQEATAFHAEKSVHAFYSVISVDDYEDSRRLYPHWTGRRDKQGQPITMIDLAHIKSEAMTRWRETRNLPCGDASATSSPDMAQRACVFQDGLTRFILPLCTAMTDRPDSSLPVTKTTCLVDASALSLKQAWDMRDYAQEVSWILSTCYPETISRIIVCNAPPSFAMIWNVVKGFVDPRTAEKLVILKSAQVYSTLEKCMDHINIPKQFGGEFVFQNGMLPDLDEGIRQTLFWVGSKNCLPPGPLKWVQDGENRKAIATGTVGGIERAEEIAVLKKSG</sequence>
<evidence type="ECO:0000313" key="2">
    <source>
        <dbReference type="EMBL" id="KNG91403.1"/>
    </source>
</evidence>
<dbReference type="PROSITE" id="PS50191">
    <property type="entry name" value="CRAL_TRIO"/>
    <property type="match status" value="1"/>
</dbReference>
<dbReference type="RefSeq" id="XP_015412326.1">
    <property type="nucleotide sequence ID" value="XM_015545744.1"/>
</dbReference>
<dbReference type="SUPFAM" id="SSF46938">
    <property type="entry name" value="CRAL/TRIO N-terminal domain"/>
    <property type="match status" value="1"/>
</dbReference>
<dbReference type="EMBL" id="JNOM01000003">
    <property type="protein sequence ID" value="KNG91403.1"/>
    <property type="molecule type" value="Genomic_DNA"/>
</dbReference>
<evidence type="ECO:0000313" key="3">
    <source>
        <dbReference type="Proteomes" id="UP000037505"/>
    </source>
</evidence>
<dbReference type="CDD" id="cd00170">
    <property type="entry name" value="SEC14"/>
    <property type="match status" value="1"/>
</dbReference>
<dbReference type="SMART" id="SM00516">
    <property type="entry name" value="SEC14"/>
    <property type="match status" value="1"/>
</dbReference>
<dbReference type="Gene3D" id="3.40.525.10">
    <property type="entry name" value="CRAL-TRIO lipid binding domain"/>
    <property type="match status" value="1"/>
</dbReference>
<dbReference type="SUPFAM" id="SSF52087">
    <property type="entry name" value="CRAL/TRIO domain"/>
    <property type="match status" value="1"/>
</dbReference>
<dbReference type="InterPro" id="IPR036865">
    <property type="entry name" value="CRAL-TRIO_dom_sf"/>
</dbReference>
<evidence type="ECO:0000259" key="1">
    <source>
        <dbReference type="PROSITE" id="PS50191"/>
    </source>
</evidence>
<reference evidence="2 3" key="1">
    <citation type="submission" date="2014-06" db="EMBL/GenBank/DDBJ databases">
        <title>The Genome of the Aflatoxigenic Filamentous Fungus Aspergillus nomius.</title>
        <authorList>
            <person name="Moore M.G."/>
            <person name="Shannon B.M."/>
            <person name="Brian M.M."/>
        </authorList>
    </citation>
    <scope>NUCLEOTIDE SEQUENCE [LARGE SCALE GENOMIC DNA]</scope>
    <source>
        <strain evidence="2 3">NRRL 13137</strain>
    </source>
</reference>
<feature type="domain" description="CRAL-TRIO" evidence="1">
    <location>
        <begin position="87"/>
        <end position="279"/>
    </location>
</feature>
<dbReference type="InterPro" id="IPR036273">
    <property type="entry name" value="CRAL/TRIO_N_dom_sf"/>
</dbReference>
<proteinExistence type="predicted"/>
<organism evidence="2 3">
    <name type="scientific">Aspergillus nomiae NRRL (strain ATCC 15546 / NRRL 13137 / CBS 260.88 / M93)</name>
    <dbReference type="NCBI Taxonomy" id="1509407"/>
    <lineage>
        <taxon>Eukaryota</taxon>
        <taxon>Fungi</taxon>
        <taxon>Dikarya</taxon>
        <taxon>Ascomycota</taxon>
        <taxon>Pezizomycotina</taxon>
        <taxon>Eurotiomycetes</taxon>
        <taxon>Eurotiomycetidae</taxon>
        <taxon>Eurotiales</taxon>
        <taxon>Aspergillaceae</taxon>
        <taxon>Aspergillus</taxon>
        <taxon>Aspergillus subgen. Circumdati</taxon>
    </lineage>
</organism>
<protein>
    <submittedName>
        <fullName evidence="2">CRAL/TRIO domain protein</fullName>
    </submittedName>
</protein>
<gene>
    <name evidence="2" type="ORF">ANOM_000486</name>
</gene>
<dbReference type="PANTHER" id="PTHR45657:SF20">
    <property type="entry name" value="CRAL_TRIO DOMAIN PROTEIN (AFU_ORTHOLOGUE AFUA_5G00680)"/>
    <property type="match status" value="1"/>
</dbReference>
<dbReference type="InterPro" id="IPR051026">
    <property type="entry name" value="PI/PC_transfer"/>
</dbReference>
<dbReference type="PANTHER" id="PTHR45657">
    <property type="entry name" value="CRAL-TRIO DOMAIN-CONTAINING PROTEIN YKL091C-RELATED"/>
    <property type="match status" value="1"/>
</dbReference>
<dbReference type="AlphaFoldDB" id="A0A0L1JJ35"/>
<keyword evidence="3" id="KW-1185">Reference proteome</keyword>
<dbReference type="Proteomes" id="UP000037505">
    <property type="component" value="Unassembled WGS sequence"/>
</dbReference>
<dbReference type="Gene3D" id="1.10.8.20">
    <property type="entry name" value="N-terminal domain of phosphatidylinositol transfer protein sec14p"/>
    <property type="match status" value="1"/>
</dbReference>
<comment type="caution">
    <text evidence="2">The sequence shown here is derived from an EMBL/GenBank/DDBJ whole genome shotgun (WGS) entry which is preliminary data.</text>
</comment>
<dbReference type="OrthoDB" id="30289at2759"/>
<name>A0A0L1JJ35_ASPN3</name>
<dbReference type="Pfam" id="PF00650">
    <property type="entry name" value="CRAL_TRIO"/>
    <property type="match status" value="1"/>
</dbReference>
<accession>A0A0L1JJ35</accession>
<dbReference type="InterPro" id="IPR001251">
    <property type="entry name" value="CRAL-TRIO_dom"/>
</dbReference>
<dbReference type="GeneID" id="26802290"/>